<keyword evidence="2" id="KW-0732">Signal</keyword>
<evidence type="ECO:0000256" key="2">
    <source>
        <dbReference type="SAM" id="SignalP"/>
    </source>
</evidence>
<feature type="signal peptide" evidence="2">
    <location>
        <begin position="1"/>
        <end position="31"/>
    </location>
</feature>
<feature type="domain" description="PKD" evidence="3">
    <location>
        <begin position="247"/>
        <end position="326"/>
    </location>
</feature>
<reference evidence="4 5" key="1">
    <citation type="journal article" date="2019" name="Nat. Microbiol.">
        <title>Mediterranean grassland soil C-N compound turnover is dependent on rainfall and depth, and is mediated by genomically divergent microorganisms.</title>
        <authorList>
            <person name="Diamond S."/>
            <person name="Andeer P.F."/>
            <person name="Li Z."/>
            <person name="Crits-Christoph A."/>
            <person name="Burstein D."/>
            <person name="Anantharaman K."/>
            <person name="Lane K.R."/>
            <person name="Thomas B.C."/>
            <person name="Pan C."/>
            <person name="Northen T.R."/>
            <person name="Banfield J.F."/>
        </authorList>
    </citation>
    <scope>NUCLEOTIDE SEQUENCE [LARGE SCALE GENOMIC DNA]</scope>
    <source>
        <strain evidence="4">WS_6</strain>
    </source>
</reference>
<organism evidence="4 5">
    <name type="scientific">Eiseniibacteriota bacterium</name>
    <dbReference type="NCBI Taxonomy" id="2212470"/>
    <lineage>
        <taxon>Bacteria</taxon>
        <taxon>Candidatus Eiseniibacteriota</taxon>
    </lineage>
</organism>
<dbReference type="GO" id="GO:0005509">
    <property type="term" value="F:calcium ion binding"/>
    <property type="evidence" value="ECO:0007669"/>
    <property type="project" value="InterPro"/>
</dbReference>
<dbReference type="Pfam" id="PF13860">
    <property type="entry name" value="FlgD_ig"/>
    <property type="match status" value="1"/>
</dbReference>
<dbReference type="InterPro" id="IPR035986">
    <property type="entry name" value="PKD_dom_sf"/>
</dbReference>
<evidence type="ECO:0000256" key="1">
    <source>
        <dbReference type="SAM" id="MobiDB-lite"/>
    </source>
</evidence>
<dbReference type="NCBIfam" id="NF012200">
    <property type="entry name" value="choice_anch_D"/>
    <property type="match status" value="1"/>
</dbReference>
<sequence>MDAMSRGMPRVVPFSIVALALVAFPSGFAMASAEVTSSGLAVRATAVSGPVISASQSSHDFGRVNVGSSSEAFDFTITNTGDADLHISDLTHSNAGVGFGADAGALPATLAPGDTRTLSTSYMPVGSGAKTDNVTIVSDASNGNFTILLIGFANNAPVFDPALASNYDAAAFVPFTLTATAVDSEEDPLSWSITGLPIGATFDTSTGTLDWPNPDSAGSHPISISVSDGSASSSASFTLMVTADNRPPTANPDGPYSGLTGIPLQMDGSASSDPDGGQTLTFDWNFGDGASGSGPTPSHAYASPGGYVVSLTVTDNGSPPLSRTATTGATIVNFIRADIVRATGATDTISTSGKGQNLFGIETFDRPLTDIDVATIRMGTTYPNAGTVSEIANSDRKTPKIEDINGNAFADLDVHFRSSSIKPLLSHVPNGASVTLVIKALTRGDHVPVRGTIDVVKIGSSQVISAAAPNPFQRDGTAISFRVGDSGPVSIRIFSVGGRLVRTLKEGEYTVAGAHEVRWDGLDDRGERVVSGVYFVKTIALDETSVSKLVVMK</sequence>
<dbReference type="Pfam" id="PF07610">
    <property type="entry name" value="DUF1573"/>
    <property type="match status" value="1"/>
</dbReference>
<dbReference type="CDD" id="cd00146">
    <property type="entry name" value="PKD"/>
    <property type="match status" value="1"/>
</dbReference>
<dbReference type="AlphaFoldDB" id="A0A538T6X7"/>
<evidence type="ECO:0000259" key="3">
    <source>
        <dbReference type="PROSITE" id="PS50093"/>
    </source>
</evidence>
<dbReference type="SUPFAM" id="SSF49299">
    <property type="entry name" value="PKD domain"/>
    <property type="match status" value="1"/>
</dbReference>
<accession>A0A538T6X7</accession>
<dbReference type="Gene3D" id="2.60.40.10">
    <property type="entry name" value="Immunoglobulins"/>
    <property type="match status" value="3"/>
</dbReference>
<evidence type="ECO:0000313" key="4">
    <source>
        <dbReference type="EMBL" id="TMQ59385.1"/>
    </source>
</evidence>
<evidence type="ECO:0000313" key="5">
    <source>
        <dbReference type="Proteomes" id="UP000316852"/>
    </source>
</evidence>
<dbReference type="Pfam" id="PF18911">
    <property type="entry name" value="PKD_4"/>
    <property type="match status" value="1"/>
</dbReference>
<comment type="caution">
    <text evidence="4">The sequence shown here is derived from an EMBL/GenBank/DDBJ whole genome shotgun (WGS) entry which is preliminary data.</text>
</comment>
<dbReference type="NCBIfam" id="TIGR04183">
    <property type="entry name" value="Por_Secre_tail"/>
    <property type="match status" value="1"/>
</dbReference>
<protein>
    <submittedName>
        <fullName evidence="4">Choice-of-anchor D domain-containing protein</fullName>
    </submittedName>
</protein>
<dbReference type="SMART" id="SM00089">
    <property type="entry name" value="PKD"/>
    <property type="match status" value="1"/>
</dbReference>
<dbReference type="EMBL" id="VBOW01000022">
    <property type="protein sequence ID" value="TMQ59385.1"/>
    <property type="molecule type" value="Genomic_DNA"/>
</dbReference>
<proteinExistence type="predicted"/>
<feature type="region of interest" description="Disordered" evidence="1">
    <location>
        <begin position="243"/>
        <end position="298"/>
    </location>
</feature>
<dbReference type="InterPro" id="IPR011467">
    <property type="entry name" value="DUF1573"/>
</dbReference>
<dbReference type="SUPFAM" id="SSF49313">
    <property type="entry name" value="Cadherin-like"/>
    <property type="match status" value="1"/>
</dbReference>
<dbReference type="PROSITE" id="PS50093">
    <property type="entry name" value="PKD"/>
    <property type="match status" value="1"/>
</dbReference>
<dbReference type="InterPro" id="IPR022409">
    <property type="entry name" value="PKD/Chitinase_dom"/>
</dbReference>
<dbReference type="GO" id="GO:0016020">
    <property type="term" value="C:membrane"/>
    <property type="evidence" value="ECO:0007669"/>
    <property type="project" value="InterPro"/>
</dbReference>
<dbReference type="InterPro" id="IPR025965">
    <property type="entry name" value="FlgD/Vpr_Ig-like"/>
</dbReference>
<gene>
    <name evidence="4" type="ORF">E6K76_04780</name>
</gene>
<dbReference type="InterPro" id="IPR026444">
    <property type="entry name" value="Secre_tail"/>
</dbReference>
<dbReference type="InterPro" id="IPR015919">
    <property type="entry name" value="Cadherin-like_sf"/>
</dbReference>
<dbReference type="InterPro" id="IPR013783">
    <property type="entry name" value="Ig-like_fold"/>
</dbReference>
<dbReference type="Gene3D" id="2.60.40.4070">
    <property type="match status" value="1"/>
</dbReference>
<dbReference type="Proteomes" id="UP000316852">
    <property type="component" value="Unassembled WGS sequence"/>
</dbReference>
<feature type="compositionally biased region" description="Polar residues" evidence="1">
    <location>
        <begin position="268"/>
        <end position="282"/>
    </location>
</feature>
<name>A0A538T6X7_UNCEI</name>
<dbReference type="InterPro" id="IPR000601">
    <property type="entry name" value="PKD_dom"/>
</dbReference>
<feature type="chain" id="PRO_5021989834" evidence="2">
    <location>
        <begin position="32"/>
        <end position="553"/>
    </location>
</feature>